<dbReference type="Gene3D" id="3.30.70.940">
    <property type="entry name" value="NusG, N-terminal domain"/>
    <property type="match status" value="1"/>
</dbReference>
<protein>
    <submittedName>
        <fullName evidence="7">Transcription elongation factor SPT5</fullName>
    </submittedName>
</protein>
<dbReference type="Pfam" id="PF03439">
    <property type="entry name" value="Spt5-NGN"/>
    <property type="match status" value="1"/>
</dbReference>
<comment type="caution">
    <text evidence="7">The sequence shown here is derived from an EMBL/GenBank/DDBJ whole genome shotgun (WGS) entry which is preliminary data.</text>
</comment>
<dbReference type="SUPFAM" id="SSF50104">
    <property type="entry name" value="Translation proteins SH3-like domain"/>
    <property type="match status" value="1"/>
</dbReference>
<feature type="domain" description="KOW" evidence="6">
    <location>
        <begin position="466"/>
        <end position="493"/>
    </location>
</feature>
<dbReference type="GO" id="GO:0003729">
    <property type="term" value="F:mRNA binding"/>
    <property type="evidence" value="ECO:0007669"/>
    <property type="project" value="TreeGrafter"/>
</dbReference>
<dbReference type="InterPro" id="IPR008991">
    <property type="entry name" value="Translation_prot_SH3-like_sf"/>
</dbReference>
<dbReference type="GO" id="GO:0006357">
    <property type="term" value="P:regulation of transcription by RNA polymerase II"/>
    <property type="evidence" value="ECO:0007669"/>
    <property type="project" value="InterPro"/>
</dbReference>
<dbReference type="EMBL" id="ATMH01002926">
    <property type="protein sequence ID" value="EPY32208.1"/>
    <property type="molecule type" value="Genomic_DNA"/>
</dbReference>
<evidence type="ECO:0000313" key="8">
    <source>
        <dbReference type="Proteomes" id="UP000015354"/>
    </source>
</evidence>
<evidence type="ECO:0000256" key="5">
    <source>
        <dbReference type="SAM" id="MobiDB-lite"/>
    </source>
</evidence>
<feature type="compositionally biased region" description="Basic and acidic residues" evidence="5">
    <location>
        <begin position="68"/>
        <end position="81"/>
    </location>
</feature>
<dbReference type="GO" id="GO:0006368">
    <property type="term" value="P:transcription elongation by RNA polymerase II"/>
    <property type="evidence" value="ECO:0007669"/>
    <property type="project" value="TreeGrafter"/>
</dbReference>
<dbReference type="OrthoDB" id="28901at2759"/>
<reference evidence="7 8" key="1">
    <citation type="journal article" date="2013" name="PLoS ONE">
        <title>Predicting the Proteins of Angomonas deanei, Strigomonas culicis and Their Respective Endosymbionts Reveals New Aspects of the Trypanosomatidae Family.</title>
        <authorList>
            <person name="Motta M.C."/>
            <person name="Martins A.C."/>
            <person name="de Souza S.S."/>
            <person name="Catta-Preta C.M."/>
            <person name="Silva R."/>
            <person name="Klein C.C."/>
            <person name="de Almeida L.G."/>
            <person name="de Lima Cunha O."/>
            <person name="Ciapina L.P."/>
            <person name="Brocchi M."/>
            <person name="Colabardini A.C."/>
            <person name="de Araujo Lima B."/>
            <person name="Machado C.R."/>
            <person name="de Almeida Soares C.M."/>
            <person name="Probst C.M."/>
            <person name="de Menezes C.B."/>
            <person name="Thompson C.E."/>
            <person name="Bartholomeu D.C."/>
            <person name="Gradia D.F."/>
            <person name="Pavoni D.P."/>
            <person name="Grisard E.C."/>
            <person name="Fantinatti-Garboggini F."/>
            <person name="Marchini F.K."/>
            <person name="Rodrigues-Luiz G.F."/>
            <person name="Wagner G."/>
            <person name="Goldman G.H."/>
            <person name="Fietto J.L."/>
            <person name="Elias M.C."/>
            <person name="Goldman M.H."/>
            <person name="Sagot M.F."/>
            <person name="Pereira M."/>
            <person name="Stoco P.H."/>
            <person name="de Mendonca-Neto R.P."/>
            <person name="Teixeira S.M."/>
            <person name="Maciel T.E."/>
            <person name="de Oliveira Mendes T.A."/>
            <person name="Urmenyi T.P."/>
            <person name="de Souza W."/>
            <person name="Schenkman S."/>
            <person name="de Vasconcelos A.T."/>
        </authorList>
    </citation>
    <scope>NUCLEOTIDE SEQUENCE [LARGE SCALE GENOMIC DNA]</scope>
</reference>
<dbReference type="PANTHER" id="PTHR11125">
    <property type="entry name" value="SUPPRESSOR OF TY 5"/>
    <property type="match status" value="1"/>
</dbReference>
<accession>S9UTJ7</accession>
<feature type="region of interest" description="Disordered" evidence="5">
    <location>
        <begin position="660"/>
        <end position="686"/>
    </location>
</feature>
<dbReference type="PANTHER" id="PTHR11125:SF7">
    <property type="entry name" value="TRANSCRIPTION ELONGATION FACTOR SPT5"/>
    <property type="match status" value="1"/>
</dbReference>
<comment type="subcellular location">
    <subcellularLocation>
        <location evidence="1">Nucleus</location>
    </subcellularLocation>
</comment>
<dbReference type="CDD" id="cd09888">
    <property type="entry name" value="NGN_Euk"/>
    <property type="match status" value="1"/>
</dbReference>
<dbReference type="InterPro" id="IPR039659">
    <property type="entry name" value="SPT5"/>
</dbReference>
<proteinExistence type="inferred from homology"/>
<keyword evidence="7" id="KW-0251">Elongation factor</keyword>
<evidence type="ECO:0000256" key="2">
    <source>
        <dbReference type="ARBA" id="ARBA00006956"/>
    </source>
</evidence>
<keyword evidence="7" id="KW-0648">Protein biosynthesis</keyword>
<dbReference type="InterPro" id="IPR005100">
    <property type="entry name" value="NGN-domain"/>
</dbReference>
<dbReference type="InterPro" id="IPR041973">
    <property type="entry name" value="KOW_Spt5_1"/>
</dbReference>
<gene>
    <name evidence="7" type="ORF">STCU_02926</name>
</gene>
<feature type="compositionally biased region" description="Acidic residues" evidence="5">
    <location>
        <begin position="89"/>
        <end position="107"/>
    </location>
</feature>
<dbReference type="AlphaFoldDB" id="S9UTJ7"/>
<dbReference type="InterPro" id="IPR039385">
    <property type="entry name" value="NGN_Euk"/>
</dbReference>
<dbReference type="SMART" id="SM00739">
    <property type="entry name" value="KOW"/>
    <property type="match status" value="2"/>
</dbReference>
<sequence>MADEVDLSKLTELLDEGSALPPPVEELAPLAYGTGIPERGGEEEEEDAGERRKKKDKKKNKKRRHHHGDADAEPKRSKYIDDMASSASGDDEVGDGDYSEDGTEDGFVETAYAPREDKEQRPGYAVFPGDDEMSDAEVERHYQERYRALKQEAVTKTQKRSLRYASRFLPTEKDPKVFAIKCRPRMNRILVARIVNKCHAYRIGNNFEHKKMDLGIISVFCLDHVKEYIYVEAYRKLFVENAINGLEGLFRFRITVVDPSDLMKMMEHRPAEEKIHIGSLVRLRQRFYRNDLAQVTSVHSDGTHITVKVVPREDFVGKPFHKATTQLPARFFSPSLAIDVDVSGNGHRWGEYQFDQEGYLLKTVSARMVFSNAQMEAPTAEELARFYNNNRERVREAVARTIAKSGEQTVFQVGDSVRVTTGQLVGTVGTILSIMTGDHTALLSCKAPGRKDPLKLKVELAICAKHFMEGTHIIIDNGEYAGEGGTVLRSMGDVILVLPDRAAMEGEIRVKANDCHQSKLIGTFQHKVGTWQVFDLVSVSDTSLAACIVRLSRTTMDVLTERNEVRTLTFAQAKPISRDGGPRHTVDRLQNRLARGEEVRIEKTPLTPFHLGGETGRIEQVYNRTLFVRCRKVKENSGIVALDAACVLLASGRTTTKFIAPPKQLPLPQRRPHNATRGDVAVRQDASEDFQSSEWFEDVSIVDRQ</sequence>
<feature type="region of interest" description="Disordered" evidence="5">
    <location>
        <begin position="1"/>
        <end position="131"/>
    </location>
</feature>
<feature type="domain" description="KOW" evidence="6">
    <location>
        <begin position="410"/>
        <end position="437"/>
    </location>
</feature>
<keyword evidence="8" id="KW-1185">Reference proteome</keyword>
<evidence type="ECO:0000256" key="4">
    <source>
        <dbReference type="ARBA" id="ARBA00023242"/>
    </source>
</evidence>
<feature type="compositionally biased region" description="Basic residues" evidence="5">
    <location>
        <begin position="51"/>
        <end position="67"/>
    </location>
</feature>
<dbReference type="Proteomes" id="UP000015354">
    <property type="component" value="Unassembled WGS sequence"/>
</dbReference>
<organism evidence="7 8">
    <name type="scientific">Strigomonas culicis</name>
    <dbReference type="NCBI Taxonomy" id="28005"/>
    <lineage>
        <taxon>Eukaryota</taxon>
        <taxon>Discoba</taxon>
        <taxon>Euglenozoa</taxon>
        <taxon>Kinetoplastea</taxon>
        <taxon>Metakinetoplastina</taxon>
        <taxon>Trypanosomatida</taxon>
        <taxon>Trypanosomatidae</taxon>
        <taxon>Strigomonadinae</taxon>
        <taxon>Strigomonas</taxon>
    </lineage>
</organism>
<evidence type="ECO:0000256" key="1">
    <source>
        <dbReference type="ARBA" id="ARBA00004123"/>
    </source>
</evidence>
<dbReference type="GO" id="GO:0003746">
    <property type="term" value="F:translation elongation factor activity"/>
    <property type="evidence" value="ECO:0007669"/>
    <property type="project" value="UniProtKB-KW"/>
</dbReference>
<comment type="similarity">
    <text evidence="2">Belongs to the SPT5 family.</text>
</comment>
<dbReference type="GO" id="GO:0032044">
    <property type="term" value="C:DSIF complex"/>
    <property type="evidence" value="ECO:0007669"/>
    <property type="project" value="TreeGrafter"/>
</dbReference>
<evidence type="ECO:0000259" key="6">
    <source>
        <dbReference type="SMART" id="SM00739"/>
    </source>
</evidence>
<dbReference type="GO" id="GO:0032784">
    <property type="term" value="P:regulation of DNA-templated transcription elongation"/>
    <property type="evidence" value="ECO:0007669"/>
    <property type="project" value="InterPro"/>
</dbReference>
<dbReference type="InterPro" id="IPR005824">
    <property type="entry name" value="KOW"/>
</dbReference>
<dbReference type="Gene3D" id="2.30.30.30">
    <property type="match status" value="1"/>
</dbReference>
<evidence type="ECO:0000256" key="3">
    <source>
        <dbReference type="ARBA" id="ARBA00023163"/>
    </source>
</evidence>
<dbReference type="CDD" id="cd06081">
    <property type="entry name" value="KOW_Spt5_1"/>
    <property type="match status" value="1"/>
</dbReference>
<evidence type="ECO:0000313" key="7">
    <source>
        <dbReference type="EMBL" id="EPY32208.1"/>
    </source>
</evidence>
<keyword evidence="3" id="KW-0804">Transcription</keyword>
<dbReference type="InterPro" id="IPR036735">
    <property type="entry name" value="NGN_dom_sf"/>
</dbReference>
<dbReference type="InterPro" id="IPR014722">
    <property type="entry name" value="Rib_uL2_dom2"/>
</dbReference>
<keyword evidence="4" id="KW-0539">Nucleus</keyword>
<name>S9UTJ7_9TRYP</name>